<name>A0ABU2RBX1_9ACTN</name>
<organism evidence="2 3">
    <name type="scientific">Streptomyces salyersiae</name>
    <dbReference type="NCBI Taxonomy" id="3075530"/>
    <lineage>
        <taxon>Bacteria</taxon>
        <taxon>Bacillati</taxon>
        <taxon>Actinomycetota</taxon>
        <taxon>Actinomycetes</taxon>
        <taxon>Kitasatosporales</taxon>
        <taxon>Streptomycetaceae</taxon>
        <taxon>Streptomyces</taxon>
    </lineage>
</organism>
<dbReference type="EMBL" id="JAVREX010000001">
    <property type="protein sequence ID" value="MDT0426368.1"/>
    <property type="molecule type" value="Genomic_DNA"/>
</dbReference>
<keyword evidence="2" id="KW-0808">Transferase</keyword>
<dbReference type="InterPro" id="IPR029057">
    <property type="entry name" value="PRTase-like"/>
</dbReference>
<accession>A0ABU2RBX1</accession>
<dbReference type="Gene3D" id="3.40.50.2020">
    <property type="match status" value="1"/>
</dbReference>
<dbReference type="InterPro" id="IPR029058">
    <property type="entry name" value="AB_hydrolase_fold"/>
</dbReference>
<evidence type="ECO:0000259" key="1">
    <source>
        <dbReference type="Pfam" id="PF00156"/>
    </source>
</evidence>
<evidence type="ECO:0000313" key="3">
    <source>
        <dbReference type="Proteomes" id="UP001183777"/>
    </source>
</evidence>
<dbReference type="Proteomes" id="UP001183777">
    <property type="component" value="Unassembled WGS sequence"/>
</dbReference>
<feature type="domain" description="Phosphoribosyltransferase" evidence="1">
    <location>
        <begin position="74"/>
        <end position="179"/>
    </location>
</feature>
<comment type="caution">
    <text evidence="2">The sequence shown here is derived from an EMBL/GenBank/DDBJ whole genome shotgun (WGS) entry which is preliminary data.</text>
</comment>
<keyword evidence="2" id="KW-0328">Glycosyltransferase</keyword>
<dbReference type="SUPFAM" id="SSF53271">
    <property type="entry name" value="PRTase-like"/>
    <property type="match status" value="1"/>
</dbReference>
<dbReference type="Gene3D" id="3.40.50.1820">
    <property type="entry name" value="alpha/beta hydrolase"/>
    <property type="match status" value="1"/>
</dbReference>
<sequence>MQFTDRTDAGRRLAEKLGHLGPHEPVVLGLPRGGVPVAFEVARALGAPLDVTVVRKLGVPYHPELGFGAIGEGGARVISDEIVRHAGVREQDLAAVERAEEEELTRRAHAYRKGRERLPLRGRAVIVVDDGIATGATARAACQVVRAQGAAHVVLAVPVASPDVVARLRDDVDEVVCLSSPAAFSSVGEWYQDFSQTSDQEVVALLARAGDGGPAAETVEVEAGGTGLAGDLVLPAATGGVVVFAHGSGSGRHSPRNRAVARTLNRAGLGTLLLDLLTPGEEADRANVFDIGLLADRLADATRWLRHRVAVPVGSFGASTGAAAALRAAAATDSGIGAVVSRGGRPDLAGADLAAVRAPTLLIVGGDDTTVIDLNRQAQEALHCENRLEIVPGATHLFEEPGALEQVAGLARDWFTAHLVRKGPGGR</sequence>
<keyword evidence="3" id="KW-1185">Reference proteome</keyword>
<dbReference type="SUPFAM" id="SSF53474">
    <property type="entry name" value="alpha/beta-Hydrolases"/>
    <property type="match status" value="1"/>
</dbReference>
<dbReference type="Gene3D" id="3.30.1310.20">
    <property type="entry name" value="PRTase-like"/>
    <property type="match status" value="1"/>
</dbReference>
<evidence type="ECO:0000313" key="2">
    <source>
        <dbReference type="EMBL" id="MDT0426368.1"/>
    </source>
</evidence>
<dbReference type="InterPro" id="IPR000836">
    <property type="entry name" value="PRTase_dom"/>
</dbReference>
<protein>
    <submittedName>
        <fullName evidence="2">Phosphoribosyltransferase family protein</fullName>
    </submittedName>
</protein>
<proteinExistence type="predicted"/>
<dbReference type="Pfam" id="PF00156">
    <property type="entry name" value="Pribosyltran"/>
    <property type="match status" value="1"/>
</dbReference>
<reference evidence="3" key="1">
    <citation type="submission" date="2023-07" db="EMBL/GenBank/DDBJ databases">
        <title>30 novel species of actinomycetes from the DSMZ collection.</title>
        <authorList>
            <person name="Nouioui I."/>
        </authorList>
    </citation>
    <scope>NUCLEOTIDE SEQUENCE [LARGE SCALE GENOMIC DNA]</scope>
    <source>
        <strain evidence="3">DSM 41770</strain>
    </source>
</reference>
<gene>
    <name evidence="2" type="ORF">RM649_01700</name>
</gene>
<dbReference type="RefSeq" id="WP_311654516.1">
    <property type="nucleotide sequence ID" value="NZ_JAVREX010000001.1"/>
</dbReference>
<dbReference type="CDD" id="cd06223">
    <property type="entry name" value="PRTases_typeI"/>
    <property type="match status" value="1"/>
</dbReference>
<dbReference type="GO" id="GO:0016757">
    <property type="term" value="F:glycosyltransferase activity"/>
    <property type="evidence" value="ECO:0007669"/>
    <property type="project" value="UniProtKB-KW"/>
</dbReference>